<dbReference type="SUPFAM" id="SSF51197">
    <property type="entry name" value="Clavaminate synthase-like"/>
    <property type="match status" value="1"/>
</dbReference>
<dbReference type="AlphaFoldDB" id="A0A9P1FDS2"/>
<dbReference type="GO" id="GO:0046872">
    <property type="term" value="F:metal ion binding"/>
    <property type="evidence" value="ECO:0007669"/>
    <property type="project" value="UniProtKB-ARBA"/>
</dbReference>
<dbReference type="EMBL" id="CAMXCT020000056">
    <property type="protein sequence ID" value="CAL1126519.1"/>
    <property type="molecule type" value="Genomic_DNA"/>
</dbReference>
<protein>
    <submittedName>
        <fullName evidence="3">Alpha-ketoglutarate-dependent hypophosphite dioxygenase</fullName>
    </submittedName>
</protein>
<keyword evidence="3" id="KW-0560">Oxidoreductase</keyword>
<reference evidence="3 4" key="2">
    <citation type="submission" date="2024-05" db="EMBL/GenBank/DDBJ databases">
        <authorList>
            <person name="Chen Y."/>
            <person name="Shah S."/>
            <person name="Dougan E. K."/>
            <person name="Thang M."/>
            <person name="Chan C."/>
        </authorList>
    </citation>
    <scope>NUCLEOTIDE SEQUENCE [LARGE SCALE GENOMIC DNA]</scope>
</reference>
<dbReference type="PANTHER" id="PTHR20883:SF48">
    <property type="entry name" value="ECTOINE DIOXYGENASE"/>
    <property type="match status" value="1"/>
</dbReference>
<sequence length="821" mass="92507">MLNGSTAQRRFAWPREALQPVPVERSPIWDHPEELEPLKQYTFREVSRSPGKALDVAQLDAYREDGFLLNLPVLLGEALATAREDFNQLLLERTERAAAGGLEWSFRYQTWLYISETEHGVMEVYHAGINDDVDLQWAMDHILSTLDSMSTPYLNQETDQNKENKLMVAKWLCDLHEKVNQDFVAGRTIAAKNLLSKRWLVTRGMGTELFTLKKDVGVGRCCWETLTMPFIVPRFILCSLLNCEKAKAEAELSIKYTAVAHVFEAEQRIHFESHYSVRDGASVVASCAQMGKGDEDAKFRAAHTLARPLHQDLVQRLARHERVLHIVEDILGCGGLGFGDPGVTNTGYTCDEQDLRQAAELLELPSVHGSFRKDQLANALQASKEEIQRLLETLGLTSEILLQQFCQATMNRSARILHETVPARDMACLDTGCLDTMNVSIDELLNTPLVAAPPSPDLVSDGTTTAMLAEDFQQPRDLLREVLQRFFDRYPCPSFQASTLSLLQGGSRPHPEFQAGGFLISDQVEQEFTRSALLATRWVEALEILKLEYHNEKDTTFRSPYALRDPHPGPITWQSPSLFHVGNIIHEGIKAKYPGVKPCLDLATAQAVSNADQYVYFVQNLMALKYPEKMRPHFCCWSAHLFCKLPADPTSQPWHQDAGFWPLSESRAVTLWLAFDDTDEMNGAVRFVKGSHRLGRLPWKPTSANRHLLTQEIPDVDLLGEEVCATLAAGHASIHSDLTVHGSPGNFSERRRAGLALRFVGCDASCLGAMINGYEMNRTVILPKGHKSDPRGHWRSLKRRHLKERCLLSYIVYVYIYNMCI</sequence>
<dbReference type="EMBL" id="CAMXCT010000056">
    <property type="protein sequence ID" value="CAI3973144.1"/>
    <property type="molecule type" value="Genomic_DNA"/>
</dbReference>
<dbReference type="PANTHER" id="PTHR20883">
    <property type="entry name" value="PHYTANOYL-COA DIOXYGENASE DOMAIN CONTAINING 1"/>
    <property type="match status" value="1"/>
</dbReference>
<comment type="cofactor">
    <cofactor evidence="1">
        <name>Fe cation</name>
        <dbReference type="ChEBI" id="CHEBI:24875"/>
    </cofactor>
</comment>
<proteinExistence type="predicted"/>
<dbReference type="EMBL" id="CAMXCT030000056">
    <property type="protein sequence ID" value="CAL4760456.1"/>
    <property type="molecule type" value="Genomic_DNA"/>
</dbReference>
<name>A0A9P1FDS2_9DINO</name>
<evidence type="ECO:0000313" key="2">
    <source>
        <dbReference type="EMBL" id="CAI3973144.1"/>
    </source>
</evidence>
<evidence type="ECO:0000313" key="4">
    <source>
        <dbReference type="Proteomes" id="UP001152797"/>
    </source>
</evidence>
<gene>
    <name evidence="2" type="ORF">C1SCF055_LOCUS1667</name>
</gene>
<dbReference type="OrthoDB" id="445007at2759"/>
<reference evidence="2" key="1">
    <citation type="submission" date="2022-10" db="EMBL/GenBank/DDBJ databases">
        <authorList>
            <person name="Chen Y."/>
            <person name="Dougan E. K."/>
            <person name="Chan C."/>
            <person name="Rhodes N."/>
            <person name="Thang M."/>
        </authorList>
    </citation>
    <scope>NUCLEOTIDE SEQUENCE</scope>
</reference>
<accession>A0A9P1FDS2</accession>
<keyword evidence="3" id="KW-0223">Dioxygenase</keyword>
<organism evidence="2">
    <name type="scientific">Cladocopium goreaui</name>
    <dbReference type="NCBI Taxonomy" id="2562237"/>
    <lineage>
        <taxon>Eukaryota</taxon>
        <taxon>Sar</taxon>
        <taxon>Alveolata</taxon>
        <taxon>Dinophyceae</taxon>
        <taxon>Suessiales</taxon>
        <taxon>Symbiodiniaceae</taxon>
        <taxon>Cladocopium</taxon>
    </lineage>
</organism>
<evidence type="ECO:0000313" key="3">
    <source>
        <dbReference type="EMBL" id="CAL4760456.1"/>
    </source>
</evidence>
<dbReference type="InterPro" id="IPR008775">
    <property type="entry name" value="Phytyl_CoA_dOase-like"/>
</dbReference>
<dbReference type="Proteomes" id="UP001152797">
    <property type="component" value="Unassembled WGS sequence"/>
</dbReference>
<evidence type="ECO:0000256" key="1">
    <source>
        <dbReference type="ARBA" id="ARBA00001962"/>
    </source>
</evidence>
<comment type="caution">
    <text evidence="2">The sequence shown here is derived from an EMBL/GenBank/DDBJ whole genome shotgun (WGS) entry which is preliminary data.</text>
</comment>
<dbReference type="GO" id="GO:0051213">
    <property type="term" value="F:dioxygenase activity"/>
    <property type="evidence" value="ECO:0007669"/>
    <property type="project" value="UniProtKB-KW"/>
</dbReference>
<dbReference type="Pfam" id="PF05721">
    <property type="entry name" value="PhyH"/>
    <property type="match status" value="1"/>
</dbReference>
<dbReference type="Gene3D" id="2.60.120.620">
    <property type="entry name" value="q2cbj1_9rhob like domain"/>
    <property type="match status" value="1"/>
</dbReference>
<keyword evidence="4" id="KW-1185">Reference proteome</keyword>